<protein>
    <submittedName>
        <fullName evidence="1">Uncharacterized protein</fullName>
    </submittedName>
</protein>
<evidence type="ECO:0000313" key="2">
    <source>
        <dbReference type="Proteomes" id="UP000010932"/>
    </source>
</evidence>
<reference evidence="1 2" key="1">
    <citation type="journal article" date="2013" name="Genome Announc.">
        <title>Whole-Genome Sequence of Microcystis aeruginosa TAIHU98, a Nontoxic Bloom-Forming Strain Isolated from Taihu Lake, China.</title>
        <authorList>
            <person name="Yang C."/>
            <person name="Zhang W."/>
            <person name="Ren M."/>
            <person name="Song L."/>
            <person name="Li T."/>
            <person name="Zhao J."/>
        </authorList>
    </citation>
    <scope>NUCLEOTIDE SEQUENCE [LARGE SCALE GENOMIC DNA]</scope>
    <source>
        <strain evidence="1 2">TAIHU98</strain>
    </source>
</reference>
<dbReference type="EMBL" id="ANKQ01000001">
    <property type="protein sequence ID" value="ELP55983.1"/>
    <property type="molecule type" value="Genomic_DNA"/>
</dbReference>
<dbReference type="AlphaFoldDB" id="L7EBD0"/>
<organism evidence="1 2">
    <name type="scientific">Microcystis aeruginosa TAIHU98</name>
    <dbReference type="NCBI Taxonomy" id="1134457"/>
    <lineage>
        <taxon>Bacteria</taxon>
        <taxon>Bacillati</taxon>
        <taxon>Cyanobacteriota</taxon>
        <taxon>Cyanophyceae</taxon>
        <taxon>Oscillatoriophycideae</taxon>
        <taxon>Chroococcales</taxon>
        <taxon>Microcystaceae</taxon>
        <taxon>Microcystis</taxon>
    </lineage>
</organism>
<sequence>MLSLMAFSEGNLFFTNPIDSNESTFEIFITREIAKVLSHIK</sequence>
<accession>L7EBD0</accession>
<dbReference type="PATRIC" id="fig|1134457.3.peg.1687"/>
<evidence type="ECO:0000313" key="1">
    <source>
        <dbReference type="EMBL" id="ELP55983.1"/>
    </source>
</evidence>
<comment type="caution">
    <text evidence="1">The sequence shown here is derived from an EMBL/GenBank/DDBJ whole genome shotgun (WGS) entry which is preliminary data.</text>
</comment>
<gene>
    <name evidence="1" type="ORF">O53_582</name>
</gene>
<name>L7EBD0_MICAE</name>
<dbReference type="Proteomes" id="UP000010932">
    <property type="component" value="Unassembled WGS sequence"/>
</dbReference>
<proteinExistence type="predicted"/>